<evidence type="ECO:0000256" key="1">
    <source>
        <dbReference type="SAM" id="MobiDB-lite"/>
    </source>
</evidence>
<feature type="transmembrane region" description="Helical" evidence="2">
    <location>
        <begin position="155"/>
        <end position="173"/>
    </location>
</feature>
<evidence type="ECO:0000313" key="4">
    <source>
        <dbReference type="Proteomes" id="UP000823910"/>
    </source>
</evidence>
<accession>A0A9D2N0D2</accession>
<reference evidence="3" key="1">
    <citation type="journal article" date="2021" name="PeerJ">
        <title>Extensive microbial diversity within the chicken gut microbiome revealed by metagenomics and culture.</title>
        <authorList>
            <person name="Gilroy R."/>
            <person name="Ravi A."/>
            <person name="Getino M."/>
            <person name="Pursley I."/>
            <person name="Horton D.L."/>
            <person name="Alikhan N.F."/>
            <person name="Baker D."/>
            <person name="Gharbi K."/>
            <person name="Hall N."/>
            <person name="Watson M."/>
            <person name="Adriaenssens E.M."/>
            <person name="Foster-Nyarko E."/>
            <person name="Jarju S."/>
            <person name="Secka A."/>
            <person name="Antonio M."/>
            <person name="Oren A."/>
            <person name="Chaudhuri R.R."/>
            <person name="La Ragione R."/>
            <person name="Hildebrand F."/>
            <person name="Pallen M.J."/>
        </authorList>
    </citation>
    <scope>NUCLEOTIDE SEQUENCE</scope>
    <source>
        <strain evidence="3">CHK180-15479</strain>
    </source>
</reference>
<feature type="region of interest" description="Disordered" evidence="1">
    <location>
        <begin position="86"/>
        <end position="106"/>
    </location>
</feature>
<reference evidence="3" key="2">
    <citation type="submission" date="2021-04" db="EMBL/GenBank/DDBJ databases">
        <authorList>
            <person name="Gilroy R."/>
        </authorList>
    </citation>
    <scope>NUCLEOTIDE SEQUENCE</scope>
    <source>
        <strain evidence="3">CHK180-15479</strain>
    </source>
</reference>
<evidence type="ECO:0000313" key="3">
    <source>
        <dbReference type="EMBL" id="HJC05776.1"/>
    </source>
</evidence>
<evidence type="ECO:0008006" key="5">
    <source>
        <dbReference type="Google" id="ProtNLM"/>
    </source>
</evidence>
<dbReference type="AlphaFoldDB" id="A0A9D2N0D2"/>
<keyword evidence="2" id="KW-1133">Transmembrane helix</keyword>
<feature type="compositionally biased region" description="Low complexity" evidence="1">
    <location>
        <begin position="86"/>
        <end position="95"/>
    </location>
</feature>
<dbReference type="EMBL" id="DWWT01000027">
    <property type="protein sequence ID" value="HJC05776.1"/>
    <property type="molecule type" value="Genomic_DNA"/>
</dbReference>
<protein>
    <recommendedName>
        <fullName evidence="5">DUF1700 domain-containing protein</fullName>
    </recommendedName>
</protein>
<evidence type="ECO:0000256" key="2">
    <source>
        <dbReference type="SAM" id="Phobius"/>
    </source>
</evidence>
<comment type="caution">
    <text evidence="3">The sequence shown here is derived from an EMBL/GenBank/DDBJ whole genome shotgun (WGS) entry which is preliminary data.</text>
</comment>
<feature type="transmembrane region" description="Helical" evidence="2">
    <location>
        <begin position="128"/>
        <end position="149"/>
    </location>
</feature>
<name>A0A9D2N0D2_9FIRM</name>
<dbReference type="Proteomes" id="UP000823910">
    <property type="component" value="Unassembled WGS sequence"/>
</dbReference>
<sequence>MSKAEFLQGLRNELEGRVPYSVIQENLNYYDSYISKETAGGTPEEAVIEALGGPRIIARTIVDAAFDTEDRPDGYETYGSGTVYDADSGSSGASGQENGQGPYGQDPFREEMHRNVHYVNLSGWKGRLIAGLVVFVILFLLMTVFFGVVGLAGLILSYTWPILLILLIIWIFAGRR</sequence>
<gene>
    <name evidence="3" type="ORF">H9704_06430</name>
</gene>
<proteinExistence type="predicted"/>
<keyword evidence="2" id="KW-0812">Transmembrane</keyword>
<keyword evidence="2" id="KW-0472">Membrane</keyword>
<organism evidence="3 4">
    <name type="scientific">Candidatus Enterocloster excrementipullorum</name>
    <dbReference type="NCBI Taxonomy" id="2838559"/>
    <lineage>
        <taxon>Bacteria</taxon>
        <taxon>Bacillati</taxon>
        <taxon>Bacillota</taxon>
        <taxon>Clostridia</taxon>
        <taxon>Lachnospirales</taxon>
        <taxon>Lachnospiraceae</taxon>
        <taxon>Enterocloster</taxon>
    </lineage>
</organism>
<dbReference type="Pfam" id="PF22564">
    <property type="entry name" value="HAAS"/>
    <property type="match status" value="1"/>
</dbReference>